<comment type="caution">
    <text evidence="1">The sequence shown here is derived from an EMBL/GenBank/DDBJ whole genome shotgun (WGS) entry which is preliminary data.</text>
</comment>
<reference evidence="1" key="1">
    <citation type="journal article" date="2021" name="Sci. Adv.">
        <title>The American lobster genome reveals insights on longevity, neural, and immune adaptations.</title>
        <authorList>
            <person name="Polinski J.M."/>
            <person name="Zimin A.V."/>
            <person name="Clark K.F."/>
            <person name="Kohn A.B."/>
            <person name="Sadowski N."/>
            <person name="Timp W."/>
            <person name="Ptitsyn A."/>
            <person name="Khanna P."/>
            <person name="Romanova D.Y."/>
            <person name="Williams P."/>
            <person name="Greenwood S.J."/>
            <person name="Moroz L.L."/>
            <person name="Walt D.R."/>
            <person name="Bodnar A.G."/>
        </authorList>
    </citation>
    <scope>NUCLEOTIDE SEQUENCE</scope>
    <source>
        <strain evidence="1">GMGI-L3</strain>
    </source>
</reference>
<dbReference type="AlphaFoldDB" id="A0A8J5ML27"/>
<protein>
    <submittedName>
        <fullName evidence="1">Uncharacterized protein</fullName>
    </submittedName>
</protein>
<proteinExistence type="predicted"/>
<gene>
    <name evidence="1" type="ORF">Hamer_G022349</name>
</gene>
<name>A0A8J5ML27_HOMAM</name>
<sequence length="87" mass="9382">MNYLTKKTSYDQHARLTLKHRYVSLALVVTLGTSPYGMLAAPCGYHLARVAISSPVGPVAGTGAGGRKHYQTGKDNIVINFPPKQLI</sequence>
<organism evidence="1 2">
    <name type="scientific">Homarus americanus</name>
    <name type="common">American lobster</name>
    <dbReference type="NCBI Taxonomy" id="6706"/>
    <lineage>
        <taxon>Eukaryota</taxon>
        <taxon>Metazoa</taxon>
        <taxon>Ecdysozoa</taxon>
        <taxon>Arthropoda</taxon>
        <taxon>Crustacea</taxon>
        <taxon>Multicrustacea</taxon>
        <taxon>Malacostraca</taxon>
        <taxon>Eumalacostraca</taxon>
        <taxon>Eucarida</taxon>
        <taxon>Decapoda</taxon>
        <taxon>Pleocyemata</taxon>
        <taxon>Astacidea</taxon>
        <taxon>Nephropoidea</taxon>
        <taxon>Nephropidae</taxon>
        <taxon>Homarus</taxon>
    </lineage>
</organism>
<evidence type="ECO:0000313" key="2">
    <source>
        <dbReference type="Proteomes" id="UP000747542"/>
    </source>
</evidence>
<dbReference type="EMBL" id="JAHLQT010041885">
    <property type="protein sequence ID" value="KAG7155359.1"/>
    <property type="molecule type" value="Genomic_DNA"/>
</dbReference>
<dbReference type="Proteomes" id="UP000747542">
    <property type="component" value="Unassembled WGS sequence"/>
</dbReference>
<keyword evidence="2" id="KW-1185">Reference proteome</keyword>
<accession>A0A8J5ML27</accession>
<evidence type="ECO:0000313" key="1">
    <source>
        <dbReference type="EMBL" id="KAG7155359.1"/>
    </source>
</evidence>